<dbReference type="EMBL" id="CATQJL010000316">
    <property type="protein sequence ID" value="CAJ0604988.1"/>
    <property type="molecule type" value="Genomic_DNA"/>
</dbReference>
<dbReference type="AlphaFoldDB" id="A0AA36H7J8"/>
<keyword evidence="2" id="KW-1185">Reference proteome</keyword>
<protein>
    <submittedName>
        <fullName evidence="1">Uncharacterized protein</fullName>
    </submittedName>
</protein>
<name>A0AA36H7J8_CYLNA</name>
<organism evidence="1 2">
    <name type="scientific">Cylicocyclus nassatus</name>
    <name type="common">Nematode worm</name>
    <dbReference type="NCBI Taxonomy" id="53992"/>
    <lineage>
        <taxon>Eukaryota</taxon>
        <taxon>Metazoa</taxon>
        <taxon>Ecdysozoa</taxon>
        <taxon>Nematoda</taxon>
        <taxon>Chromadorea</taxon>
        <taxon>Rhabditida</taxon>
        <taxon>Rhabditina</taxon>
        <taxon>Rhabditomorpha</taxon>
        <taxon>Strongyloidea</taxon>
        <taxon>Strongylidae</taxon>
        <taxon>Cylicocyclus</taxon>
    </lineage>
</organism>
<dbReference type="Proteomes" id="UP001176961">
    <property type="component" value="Unassembled WGS sequence"/>
</dbReference>
<evidence type="ECO:0000313" key="1">
    <source>
        <dbReference type="EMBL" id="CAJ0604988.1"/>
    </source>
</evidence>
<proteinExistence type="predicted"/>
<gene>
    <name evidence="1" type="ORF">CYNAS_LOCUS16971</name>
</gene>
<comment type="caution">
    <text evidence="1">The sequence shown here is derived from an EMBL/GenBank/DDBJ whole genome shotgun (WGS) entry which is preliminary data.</text>
</comment>
<evidence type="ECO:0000313" key="2">
    <source>
        <dbReference type="Proteomes" id="UP001176961"/>
    </source>
</evidence>
<accession>A0AA36H7J8</accession>
<reference evidence="1" key="1">
    <citation type="submission" date="2023-07" db="EMBL/GenBank/DDBJ databases">
        <authorList>
            <consortium name="CYATHOMIX"/>
        </authorList>
    </citation>
    <scope>NUCLEOTIDE SEQUENCE</scope>
    <source>
        <strain evidence="1">N/A</strain>
    </source>
</reference>
<sequence>MTLTIRATSYFSNIYEIFSENSNWVLFSLVALSLLRSGIKVAKTGKASVKDALDDSSAISSNLQSVNLYIGHGNKIPDEDTTFAQSLLARF</sequence>